<evidence type="ECO:0000256" key="1">
    <source>
        <dbReference type="SAM" id="Phobius"/>
    </source>
</evidence>
<gene>
    <name evidence="2" type="ORF">Q9295_12640</name>
</gene>
<feature type="transmembrane region" description="Helical" evidence="1">
    <location>
        <begin position="35"/>
        <end position="52"/>
    </location>
</feature>
<organism evidence="2 3">
    <name type="scientific">Pseudogemmobacter lacusdianii</name>
    <dbReference type="NCBI Taxonomy" id="3069608"/>
    <lineage>
        <taxon>Bacteria</taxon>
        <taxon>Pseudomonadati</taxon>
        <taxon>Pseudomonadota</taxon>
        <taxon>Alphaproteobacteria</taxon>
        <taxon>Rhodobacterales</taxon>
        <taxon>Paracoccaceae</taxon>
        <taxon>Pseudogemmobacter</taxon>
    </lineage>
</organism>
<evidence type="ECO:0000313" key="3">
    <source>
        <dbReference type="Proteomes" id="UP001239680"/>
    </source>
</evidence>
<dbReference type="EMBL" id="JAVDBT010000011">
    <property type="protein sequence ID" value="MDQ2067219.1"/>
    <property type="molecule type" value="Genomic_DNA"/>
</dbReference>
<name>A0ABU0VZN9_9RHOB</name>
<evidence type="ECO:0000313" key="2">
    <source>
        <dbReference type="EMBL" id="MDQ2067219.1"/>
    </source>
</evidence>
<keyword evidence="3" id="KW-1185">Reference proteome</keyword>
<keyword evidence="1" id="KW-1133">Transmembrane helix</keyword>
<reference evidence="2 3" key="1">
    <citation type="submission" date="2023-08" db="EMBL/GenBank/DDBJ databases">
        <title>Characterization of two Paracoccaceae strains isolated from Phycosphere and proposal of Xinfangfangia lacusdiani sp. nov.</title>
        <authorList>
            <person name="Deng Y."/>
            <person name="Zhang Y.Q."/>
        </authorList>
    </citation>
    <scope>NUCLEOTIDE SEQUENCE [LARGE SCALE GENOMIC DNA]</scope>
    <source>
        <strain evidence="2 3">CPCC 101601</strain>
    </source>
</reference>
<accession>A0ABU0VZN9</accession>
<protein>
    <submittedName>
        <fullName evidence="2">Uncharacterized protein</fullName>
    </submittedName>
</protein>
<comment type="caution">
    <text evidence="2">The sequence shown here is derived from an EMBL/GenBank/DDBJ whole genome shotgun (WGS) entry which is preliminary data.</text>
</comment>
<keyword evidence="1" id="KW-0812">Transmembrane</keyword>
<proteinExistence type="predicted"/>
<sequence length="74" mass="7763">MGQLAGLALVFAAMLAVFAGAIRLSRHLLGEDGLLVGVLIGGITNALVLYGVQHLAQVVARKVQKAQQRIEANE</sequence>
<keyword evidence="1" id="KW-0472">Membrane</keyword>
<dbReference type="RefSeq" id="WP_306680922.1">
    <property type="nucleotide sequence ID" value="NZ_JAVDBT010000011.1"/>
</dbReference>
<dbReference type="Proteomes" id="UP001239680">
    <property type="component" value="Unassembled WGS sequence"/>
</dbReference>